<dbReference type="Pfam" id="PF02319">
    <property type="entry name" value="WHD_E2F_TDP"/>
    <property type="match status" value="1"/>
</dbReference>
<comment type="subcellular location">
    <subcellularLocation>
        <location evidence="1">Nucleus</location>
    </subcellularLocation>
</comment>
<comment type="similarity">
    <text evidence="1">Belongs to the E2F/DP family.</text>
</comment>
<gene>
    <name evidence="4" type="ORF">PAPYR_10433</name>
</gene>
<organism evidence="4 5">
    <name type="scientific">Paratrimastix pyriformis</name>
    <dbReference type="NCBI Taxonomy" id="342808"/>
    <lineage>
        <taxon>Eukaryota</taxon>
        <taxon>Metamonada</taxon>
        <taxon>Preaxostyla</taxon>
        <taxon>Paratrimastigidae</taxon>
        <taxon>Paratrimastix</taxon>
    </lineage>
</organism>
<accession>A0ABQ8UD70</accession>
<reference evidence="4" key="1">
    <citation type="journal article" date="2022" name="bioRxiv">
        <title>Genomics of Preaxostyla Flagellates Illuminates Evolutionary Transitions and the Path Towards Mitochondrial Loss.</title>
        <authorList>
            <person name="Novak L.V.F."/>
            <person name="Treitli S.C."/>
            <person name="Pyrih J."/>
            <person name="Halakuc P."/>
            <person name="Pipaliya S.V."/>
            <person name="Vacek V."/>
            <person name="Brzon O."/>
            <person name="Soukal P."/>
            <person name="Eme L."/>
            <person name="Dacks J.B."/>
            <person name="Karnkowska A."/>
            <person name="Elias M."/>
            <person name="Hampl V."/>
        </authorList>
    </citation>
    <scope>NUCLEOTIDE SEQUENCE</scope>
    <source>
        <strain evidence="4">RCP-MX</strain>
    </source>
</reference>
<evidence type="ECO:0000313" key="5">
    <source>
        <dbReference type="Proteomes" id="UP001141327"/>
    </source>
</evidence>
<feature type="region of interest" description="Disordered" evidence="2">
    <location>
        <begin position="23"/>
        <end position="51"/>
    </location>
</feature>
<dbReference type="InterPro" id="IPR003316">
    <property type="entry name" value="E2F_WHTH_DNA-bd_dom"/>
</dbReference>
<dbReference type="Proteomes" id="UP001141327">
    <property type="component" value="Unassembled WGS sequence"/>
</dbReference>
<dbReference type="SUPFAM" id="SSF46785">
    <property type="entry name" value="Winged helix' DNA-binding domain"/>
    <property type="match status" value="1"/>
</dbReference>
<evidence type="ECO:0000256" key="2">
    <source>
        <dbReference type="SAM" id="MobiDB-lite"/>
    </source>
</evidence>
<comment type="caution">
    <text evidence="4">The sequence shown here is derived from an EMBL/GenBank/DDBJ whole genome shotgun (WGS) entry which is preliminary data.</text>
</comment>
<feature type="compositionally biased region" description="Low complexity" evidence="2">
    <location>
        <begin position="294"/>
        <end position="309"/>
    </location>
</feature>
<feature type="region of interest" description="Disordered" evidence="2">
    <location>
        <begin position="291"/>
        <end position="332"/>
    </location>
</feature>
<keyword evidence="1" id="KW-0805">Transcription regulation</keyword>
<evidence type="ECO:0000256" key="1">
    <source>
        <dbReference type="RuleBase" id="RU003796"/>
    </source>
</evidence>
<evidence type="ECO:0000313" key="4">
    <source>
        <dbReference type="EMBL" id="KAJ4454785.1"/>
    </source>
</evidence>
<dbReference type="InterPro" id="IPR036390">
    <property type="entry name" value="WH_DNA-bd_sf"/>
</dbReference>
<feature type="region of interest" description="Disordered" evidence="2">
    <location>
        <begin position="200"/>
        <end position="245"/>
    </location>
</feature>
<dbReference type="Gene3D" id="1.10.10.10">
    <property type="entry name" value="Winged helix-like DNA-binding domain superfamily/Winged helix DNA-binding domain"/>
    <property type="match status" value="1"/>
</dbReference>
<keyword evidence="5" id="KW-1185">Reference proteome</keyword>
<feature type="compositionally biased region" description="Pro residues" evidence="2">
    <location>
        <begin position="203"/>
        <end position="212"/>
    </location>
</feature>
<proteinExistence type="inferred from homology"/>
<evidence type="ECO:0000259" key="3">
    <source>
        <dbReference type="SMART" id="SM01372"/>
    </source>
</evidence>
<dbReference type="SMART" id="SM01372">
    <property type="entry name" value="E2F_TDP"/>
    <property type="match status" value="1"/>
</dbReference>
<protein>
    <recommendedName>
        <fullName evidence="3">E2F/DP family winged-helix DNA-binding domain-containing protein</fullName>
    </recommendedName>
</protein>
<dbReference type="InterPro" id="IPR036388">
    <property type="entry name" value="WH-like_DNA-bd_sf"/>
</dbReference>
<dbReference type="EMBL" id="JAPMOS010000134">
    <property type="protein sequence ID" value="KAJ4454785.1"/>
    <property type="molecule type" value="Genomic_DNA"/>
</dbReference>
<feature type="domain" description="E2F/DP family winged-helix DNA-binding" evidence="3">
    <location>
        <begin position="71"/>
        <end position="139"/>
    </location>
</feature>
<sequence>MQPGAVNDERIPEFTDECFPFVAEEEESRESNDQTLTRRQPHPPIGSVPLGAKLWGEAQLSTAKKKKKNSGTKDGLEECTKQILRFLQTRGRATFKEIHEALEIDYRRAYDILNVLMTTPLIRKEGKKRDPGQPYIYVDGTPLREPVDLDKLLALIETEQRSILTMQFRTESLLKELAKPECPDPAAVLETIRNEEQHYLSVLPPPPLPFPDQPTSNPQESAATVSPSPLFPPPPAATSHPIPFSPAGGEVQSMYWVPTMPAAKPAAAPPPPTPAPYFSLIPPVPLSWPPPSLPWGLGMPPSQQSSPSGAGPGAVLPTQQPTRTPRAAGIGQ</sequence>
<keyword evidence="1" id="KW-0804">Transcription</keyword>
<keyword evidence="1" id="KW-0539">Nucleus</keyword>
<name>A0ABQ8UD70_9EUKA</name>
<keyword evidence="1" id="KW-0238">DNA-binding</keyword>